<name>A0A8J8T1S7_HALGN</name>
<evidence type="ECO:0000313" key="1">
    <source>
        <dbReference type="EMBL" id="TNV79009.1"/>
    </source>
</evidence>
<protein>
    <submittedName>
        <fullName evidence="1">Uncharacterized protein</fullName>
    </submittedName>
</protein>
<sequence length="97" mass="10675">MIYWQTAKSIHSQVIVISPKSSQSGLAIVLAVVESKLNSQSQESYFSPGNIQTDLLHGISNDAQLDVFMLHLQPPQQSKVVFGVSFLKKSLCDQNVT</sequence>
<evidence type="ECO:0000313" key="2">
    <source>
        <dbReference type="Proteomes" id="UP000785679"/>
    </source>
</evidence>
<comment type="caution">
    <text evidence="1">The sequence shown here is derived from an EMBL/GenBank/DDBJ whole genome shotgun (WGS) entry which is preliminary data.</text>
</comment>
<gene>
    <name evidence="1" type="ORF">FGO68_gene14460</name>
</gene>
<keyword evidence="2" id="KW-1185">Reference proteome</keyword>
<dbReference type="EMBL" id="RRYP01009526">
    <property type="protein sequence ID" value="TNV79009.1"/>
    <property type="molecule type" value="Genomic_DNA"/>
</dbReference>
<dbReference type="AlphaFoldDB" id="A0A8J8T1S7"/>
<proteinExistence type="predicted"/>
<accession>A0A8J8T1S7</accession>
<dbReference type="Proteomes" id="UP000785679">
    <property type="component" value="Unassembled WGS sequence"/>
</dbReference>
<reference evidence="1" key="1">
    <citation type="submission" date="2019-06" db="EMBL/GenBank/DDBJ databases">
        <authorList>
            <person name="Zheng W."/>
        </authorList>
    </citation>
    <scope>NUCLEOTIDE SEQUENCE</scope>
    <source>
        <strain evidence="1">QDHG01</strain>
    </source>
</reference>
<organism evidence="1 2">
    <name type="scientific">Halteria grandinella</name>
    <dbReference type="NCBI Taxonomy" id="5974"/>
    <lineage>
        <taxon>Eukaryota</taxon>
        <taxon>Sar</taxon>
        <taxon>Alveolata</taxon>
        <taxon>Ciliophora</taxon>
        <taxon>Intramacronucleata</taxon>
        <taxon>Spirotrichea</taxon>
        <taxon>Stichotrichia</taxon>
        <taxon>Sporadotrichida</taxon>
        <taxon>Halteriidae</taxon>
        <taxon>Halteria</taxon>
    </lineage>
</organism>